<dbReference type="EMBL" id="QTSX02001684">
    <property type="protein sequence ID" value="KAJ9079618.1"/>
    <property type="molecule type" value="Genomic_DNA"/>
</dbReference>
<organism evidence="1 2">
    <name type="scientific">Entomophthora muscae</name>
    <dbReference type="NCBI Taxonomy" id="34485"/>
    <lineage>
        <taxon>Eukaryota</taxon>
        <taxon>Fungi</taxon>
        <taxon>Fungi incertae sedis</taxon>
        <taxon>Zoopagomycota</taxon>
        <taxon>Entomophthoromycotina</taxon>
        <taxon>Entomophthoromycetes</taxon>
        <taxon>Entomophthorales</taxon>
        <taxon>Entomophthoraceae</taxon>
        <taxon>Entomophthora</taxon>
    </lineage>
</organism>
<gene>
    <name evidence="1" type="ORF">DSO57_1033457</name>
</gene>
<dbReference type="Proteomes" id="UP001165960">
    <property type="component" value="Unassembled WGS sequence"/>
</dbReference>
<evidence type="ECO:0000313" key="1">
    <source>
        <dbReference type="EMBL" id="KAJ9079618.1"/>
    </source>
</evidence>
<protein>
    <submittedName>
        <fullName evidence="1">Uncharacterized protein</fullName>
    </submittedName>
</protein>
<name>A0ACC2TY53_9FUNG</name>
<proteinExistence type="predicted"/>
<accession>A0ACC2TY53</accession>
<comment type="caution">
    <text evidence="1">The sequence shown here is derived from an EMBL/GenBank/DDBJ whole genome shotgun (WGS) entry which is preliminary data.</text>
</comment>
<evidence type="ECO:0000313" key="2">
    <source>
        <dbReference type="Proteomes" id="UP001165960"/>
    </source>
</evidence>
<keyword evidence="2" id="KW-1185">Reference proteome</keyword>
<sequence length="275" mass="31854">MKFVTDRNFFMKEFLPGLINWVLATLMFVISKIFDILVPPFERQFSLKDVSISYPHEEKETVNNTWLWLCSLLFPAFIIILLNFPKFKLREIHRALLGLFFSTALAYLITHITKNLVGRLRPDFLDRCNPSSDKPLDEDPFYRLASGTICTSTNEKLLRAGRQSFFSGHTSTAFSGLGYLSLYISFVFTIWKKPGNVYKTWLAVIPLLLALFIGLSRIANYRHHWEDVLVGMIVGYSCAYFCFKQSLLFDYKKLSIDEQNLIHDSYAGESSREHI</sequence>
<reference evidence="1" key="1">
    <citation type="submission" date="2022-04" db="EMBL/GenBank/DDBJ databases">
        <title>Genome of the entomopathogenic fungus Entomophthora muscae.</title>
        <authorList>
            <person name="Elya C."/>
            <person name="Lovett B.R."/>
            <person name="Lee E."/>
            <person name="Macias A.M."/>
            <person name="Hajek A.E."/>
            <person name="De Bivort B.L."/>
            <person name="Kasson M.T."/>
            <person name="De Fine Licht H.H."/>
            <person name="Stajich J.E."/>
        </authorList>
    </citation>
    <scope>NUCLEOTIDE SEQUENCE</scope>
    <source>
        <strain evidence="1">Berkeley</strain>
    </source>
</reference>